<dbReference type="PRINTS" id="PR00778">
    <property type="entry name" value="HTHARSR"/>
</dbReference>
<sequence>MPTTELQLRSRFEFTRGLRFELAYSLDVLLRDDAGSLAAWSADAASRVPPALREDLEWFGNAPRFWIIVGDALEDAWPGEDVDALVSAYEALPPARLIHSVIKGAIHDSDLSRRIASRELDLVDAISALPAKKREWLEHIGLYPPDRTHPLITALSRCIEDPTMARSRIARVMRQHWEYVFAPTWQAAGHALSRSLEEKRRLFEATSLEEFFRLALIRIENVPDRRELRALRGGFRLSYDDVSVVYIVPSIFNQGRYWTAFSAETGYSVFVPYFDPAITPSISTEPHEEIDVALVFRALGDPTRFALASMIAKRPMSSTELADALGVSRPTISHHVVLLREAGLIDERPRGGSTYLSLRRELMARLSSLAEARFFDEDDPHA</sequence>
<keyword evidence="2" id="KW-0238">DNA-binding</keyword>
<evidence type="ECO:0000259" key="4">
    <source>
        <dbReference type="PROSITE" id="PS50987"/>
    </source>
</evidence>
<dbReference type="PANTHER" id="PTHR33154:SF33">
    <property type="entry name" value="TRANSCRIPTIONAL REPRESSOR SDPR"/>
    <property type="match status" value="1"/>
</dbReference>
<dbReference type="InterPro" id="IPR011991">
    <property type="entry name" value="ArsR-like_HTH"/>
</dbReference>
<feature type="domain" description="HTH arsR-type" evidence="4">
    <location>
        <begin position="284"/>
        <end position="378"/>
    </location>
</feature>
<keyword evidence="1" id="KW-0805">Transcription regulation</keyword>
<keyword evidence="3" id="KW-0804">Transcription</keyword>
<organism evidence="5 6">
    <name type="scientific">Eiseniibacteriota bacterium</name>
    <dbReference type="NCBI Taxonomy" id="2212470"/>
    <lineage>
        <taxon>Bacteria</taxon>
        <taxon>Candidatus Eiseniibacteriota</taxon>
    </lineage>
</organism>
<dbReference type="SUPFAM" id="SSF46785">
    <property type="entry name" value="Winged helix' DNA-binding domain"/>
    <property type="match status" value="1"/>
</dbReference>
<dbReference type="InterPro" id="IPR036390">
    <property type="entry name" value="WH_DNA-bd_sf"/>
</dbReference>
<evidence type="ECO:0000313" key="6">
    <source>
        <dbReference type="Proteomes" id="UP000697710"/>
    </source>
</evidence>
<protein>
    <submittedName>
        <fullName evidence="5">Winged helix-turn-helix transcriptional regulator</fullName>
    </submittedName>
</protein>
<dbReference type="GO" id="GO:0003677">
    <property type="term" value="F:DNA binding"/>
    <property type="evidence" value="ECO:0007669"/>
    <property type="project" value="UniProtKB-KW"/>
</dbReference>
<accession>A0A956LWU3</accession>
<dbReference type="AlphaFoldDB" id="A0A956LWU3"/>
<dbReference type="Proteomes" id="UP000697710">
    <property type="component" value="Unassembled WGS sequence"/>
</dbReference>
<dbReference type="SMART" id="SM00418">
    <property type="entry name" value="HTH_ARSR"/>
    <property type="match status" value="1"/>
</dbReference>
<name>A0A956LWU3_UNCEI</name>
<reference evidence="5" key="2">
    <citation type="journal article" date="2021" name="Microbiome">
        <title>Successional dynamics and alternative stable states in a saline activated sludge microbial community over 9 years.</title>
        <authorList>
            <person name="Wang Y."/>
            <person name="Ye J."/>
            <person name="Ju F."/>
            <person name="Liu L."/>
            <person name="Boyd J.A."/>
            <person name="Deng Y."/>
            <person name="Parks D.H."/>
            <person name="Jiang X."/>
            <person name="Yin X."/>
            <person name="Woodcroft B.J."/>
            <person name="Tyson G.W."/>
            <person name="Hugenholtz P."/>
            <person name="Polz M.F."/>
            <person name="Zhang T."/>
        </authorList>
    </citation>
    <scope>NUCLEOTIDE SEQUENCE</scope>
    <source>
        <strain evidence="5">HKST-UBA01</strain>
    </source>
</reference>
<comment type="caution">
    <text evidence="5">The sequence shown here is derived from an EMBL/GenBank/DDBJ whole genome shotgun (WGS) entry which is preliminary data.</text>
</comment>
<dbReference type="CDD" id="cd00090">
    <property type="entry name" value="HTH_ARSR"/>
    <property type="match status" value="1"/>
</dbReference>
<dbReference type="Pfam" id="PF12840">
    <property type="entry name" value="HTH_20"/>
    <property type="match status" value="1"/>
</dbReference>
<dbReference type="InterPro" id="IPR051081">
    <property type="entry name" value="HTH_MetalResp_TranReg"/>
</dbReference>
<dbReference type="EMBL" id="JAGQHR010000095">
    <property type="protein sequence ID" value="MCA9726999.1"/>
    <property type="molecule type" value="Genomic_DNA"/>
</dbReference>
<dbReference type="NCBIfam" id="NF033788">
    <property type="entry name" value="HTH_metalloreg"/>
    <property type="match status" value="1"/>
</dbReference>
<dbReference type="InterPro" id="IPR001845">
    <property type="entry name" value="HTH_ArsR_DNA-bd_dom"/>
</dbReference>
<evidence type="ECO:0000256" key="3">
    <source>
        <dbReference type="ARBA" id="ARBA00023163"/>
    </source>
</evidence>
<evidence type="ECO:0000313" key="5">
    <source>
        <dbReference type="EMBL" id="MCA9726999.1"/>
    </source>
</evidence>
<gene>
    <name evidence="5" type="ORF">KC729_04895</name>
</gene>
<reference evidence="5" key="1">
    <citation type="submission" date="2020-04" db="EMBL/GenBank/DDBJ databases">
        <authorList>
            <person name="Zhang T."/>
        </authorList>
    </citation>
    <scope>NUCLEOTIDE SEQUENCE</scope>
    <source>
        <strain evidence="5">HKST-UBA01</strain>
    </source>
</reference>
<dbReference type="GO" id="GO:0003700">
    <property type="term" value="F:DNA-binding transcription factor activity"/>
    <property type="evidence" value="ECO:0007669"/>
    <property type="project" value="InterPro"/>
</dbReference>
<dbReference type="PROSITE" id="PS50987">
    <property type="entry name" value="HTH_ARSR_2"/>
    <property type="match status" value="1"/>
</dbReference>
<dbReference type="InterPro" id="IPR036388">
    <property type="entry name" value="WH-like_DNA-bd_sf"/>
</dbReference>
<evidence type="ECO:0000256" key="1">
    <source>
        <dbReference type="ARBA" id="ARBA00023015"/>
    </source>
</evidence>
<dbReference type="Gene3D" id="1.10.10.10">
    <property type="entry name" value="Winged helix-like DNA-binding domain superfamily/Winged helix DNA-binding domain"/>
    <property type="match status" value="1"/>
</dbReference>
<dbReference type="PANTHER" id="PTHR33154">
    <property type="entry name" value="TRANSCRIPTIONAL REGULATOR, ARSR FAMILY"/>
    <property type="match status" value="1"/>
</dbReference>
<proteinExistence type="predicted"/>
<evidence type="ECO:0000256" key="2">
    <source>
        <dbReference type="ARBA" id="ARBA00023125"/>
    </source>
</evidence>